<dbReference type="PANTHER" id="PTHR12143:SF25">
    <property type="entry name" value="FAMILY PROTEIN, PUTATIVE (AFU_ORTHOLOGUE AFUA_1G10790)-RELATED"/>
    <property type="match status" value="1"/>
</dbReference>
<dbReference type="STRING" id="1810919.A0A3D8RR81"/>
<dbReference type="FunFam" id="1.20.1050.60:FF:000002">
    <property type="entry name" value="Glycosyl hydrolase family 92"/>
    <property type="match status" value="1"/>
</dbReference>
<feature type="domain" description="Glycosyl hydrolase family 92" evidence="3">
    <location>
        <begin position="286"/>
        <end position="771"/>
    </location>
</feature>
<name>A0A3D8RR81_9EURO</name>
<dbReference type="RefSeq" id="XP_026602770.1">
    <property type="nucleotide sequence ID" value="XM_026748466.1"/>
</dbReference>
<dbReference type="FunFam" id="3.30.2080.10:FF:000001">
    <property type="entry name" value="Alpha-1,2-mannosidase subfamily"/>
    <property type="match status" value="1"/>
</dbReference>
<dbReference type="GO" id="GO:0005634">
    <property type="term" value="C:nucleus"/>
    <property type="evidence" value="ECO:0007669"/>
    <property type="project" value="TreeGrafter"/>
</dbReference>
<dbReference type="OrthoDB" id="449263at2759"/>
<gene>
    <name evidence="5" type="ORF">DSM5745_06450</name>
</gene>
<dbReference type="NCBIfam" id="TIGR01180">
    <property type="entry name" value="aman2_put"/>
    <property type="match status" value="1"/>
</dbReference>
<dbReference type="Gene3D" id="1.20.1610.10">
    <property type="entry name" value="alpha-1,2-mannosidases domains"/>
    <property type="match status" value="1"/>
</dbReference>
<dbReference type="Gene3D" id="2.70.98.10">
    <property type="match status" value="1"/>
</dbReference>
<dbReference type="GeneID" id="38116820"/>
<dbReference type="Gene3D" id="1.20.1050.60">
    <property type="entry name" value="alpha-1,2-mannosidase"/>
    <property type="match status" value="1"/>
</dbReference>
<dbReference type="InterPro" id="IPR005887">
    <property type="entry name" value="GH92_a_mannosidase_put"/>
</dbReference>
<evidence type="ECO:0000259" key="3">
    <source>
        <dbReference type="Pfam" id="PF07971"/>
    </source>
</evidence>
<dbReference type="InterPro" id="IPR041371">
    <property type="entry name" value="GH92_N"/>
</dbReference>
<dbReference type="SUPFAM" id="SSF48208">
    <property type="entry name" value="Six-hairpin glycosidases"/>
    <property type="match status" value="1"/>
</dbReference>
<organism evidence="5 6">
    <name type="scientific">Aspergillus mulundensis</name>
    <dbReference type="NCBI Taxonomy" id="1810919"/>
    <lineage>
        <taxon>Eukaryota</taxon>
        <taxon>Fungi</taxon>
        <taxon>Dikarya</taxon>
        <taxon>Ascomycota</taxon>
        <taxon>Pezizomycotina</taxon>
        <taxon>Eurotiomycetes</taxon>
        <taxon>Eurotiomycetidae</taxon>
        <taxon>Eurotiales</taxon>
        <taxon>Aspergillaceae</taxon>
        <taxon>Aspergillus</taxon>
        <taxon>Aspergillus subgen. Nidulantes</taxon>
    </lineage>
</organism>
<dbReference type="Pfam" id="PF17678">
    <property type="entry name" value="Glyco_hydro_92N"/>
    <property type="match status" value="1"/>
</dbReference>
<evidence type="ECO:0000256" key="1">
    <source>
        <dbReference type="SAM" id="MobiDB-lite"/>
    </source>
</evidence>
<dbReference type="Proteomes" id="UP000256690">
    <property type="component" value="Unassembled WGS sequence"/>
</dbReference>
<accession>A0A3D8RR81</accession>
<dbReference type="InterPro" id="IPR050883">
    <property type="entry name" value="PNGase"/>
</dbReference>
<dbReference type="GO" id="GO:0005829">
    <property type="term" value="C:cytosol"/>
    <property type="evidence" value="ECO:0007669"/>
    <property type="project" value="TreeGrafter"/>
</dbReference>
<keyword evidence="6" id="KW-1185">Reference proteome</keyword>
<dbReference type="Gene3D" id="3.30.2080.10">
    <property type="entry name" value="GH92 mannosidase domain"/>
    <property type="match status" value="1"/>
</dbReference>
<feature type="chain" id="PRO_5017545898" description="Alpha-1,2-mannosidase family protein" evidence="2">
    <location>
        <begin position="18"/>
        <end position="800"/>
    </location>
</feature>
<sequence length="800" mass="87972">MIHPLFLALLRVALVSGLDAPSAAVDDYDVLQYVNPLIGSTNGGNVFAGATIPYGMAKAVADTDSPSRQGGFTFDNSNITGFSSLHDSGTGGQPSLGNFPLFPYVSCTDDKVNGCTYPKRTRKTTYDRDSVVASPGYFGLTLSSGIQVHMTATHHTSLFRFRVASGQTTSPLILLDLTDLSDSRQDNGTIFVDETTGRLTGYARFLPSFGSGSYVPYFCADFDSDAGIRDNGIFVNSRADTSVKNLTVSRSINGYPLPAGGFVRFNHNVNHTILARVGLSFISTAQACRNAEDEIPNFDFDATRSAAVNVWTRKLAPIRVSRTGVGSSVLTNFYSGIYRTMVNPQDYTGENPLWRSAEPYFDSFYCLWDSFRSQLPFLTIVDPSAVSRMVRSLIDTQRHLGWLPDCRMSLCKESLLGYTQGGSNADVVLADAYVKGLSEGIDWDNGYAAVQKDAEVEPYDWSNEGRGGLASWRILNYIPVEDFDYLGFGTMTRSVSRTLEYSYNDFTIAQMARGLNKTGDAEKYEATSRYWQNLFRADQTSVISGADTGFKGFFQPRNLNGTWGYQDPMACSNIDGSGRACSLQNTGAETFESSLWEYQFFTPHDMLTLVTLLGGPAEFTRRLDYLHDRNITYIGNEPSFLTVFQYHYAGRPGKSTARAHFYIPRFFSPTPAGLPGNDDSGAMGSFVAMTMMGLFPNPGQNVYLITAPFFEAVDITSPLTNRTAKVRTVNFDPTYQSIYIQSATLNGEPYSRNWISHDFFTEGGELVLTLGRNESRWGTSADDLPPSLPVVAPGPSVDDI</sequence>
<dbReference type="FunFam" id="1.20.1610.10:FF:000002">
    <property type="entry name" value="Alpha-1,2-mannosidase family protein"/>
    <property type="match status" value="1"/>
</dbReference>
<evidence type="ECO:0000313" key="6">
    <source>
        <dbReference type="Proteomes" id="UP000256690"/>
    </source>
</evidence>
<evidence type="ECO:0008006" key="7">
    <source>
        <dbReference type="Google" id="ProtNLM"/>
    </source>
</evidence>
<evidence type="ECO:0000259" key="4">
    <source>
        <dbReference type="Pfam" id="PF17678"/>
    </source>
</evidence>
<dbReference type="GO" id="GO:0030246">
    <property type="term" value="F:carbohydrate binding"/>
    <property type="evidence" value="ECO:0007669"/>
    <property type="project" value="InterPro"/>
</dbReference>
<dbReference type="EMBL" id="PVWQ01000007">
    <property type="protein sequence ID" value="RDW76458.1"/>
    <property type="molecule type" value="Genomic_DNA"/>
</dbReference>
<dbReference type="GO" id="GO:0005975">
    <property type="term" value="P:carbohydrate metabolic process"/>
    <property type="evidence" value="ECO:0007669"/>
    <property type="project" value="InterPro"/>
</dbReference>
<feature type="domain" description="Glycosyl hydrolase family 92 N-terminal" evidence="4">
    <location>
        <begin position="33"/>
        <end position="280"/>
    </location>
</feature>
<proteinExistence type="predicted"/>
<dbReference type="GO" id="GO:0000224">
    <property type="term" value="F:peptide-N4-(N-acetyl-beta-glucosaminyl)asparagine amidase activity"/>
    <property type="evidence" value="ECO:0007669"/>
    <property type="project" value="TreeGrafter"/>
</dbReference>
<dbReference type="InterPro" id="IPR012939">
    <property type="entry name" value="Glyco_hydro_92"/>
</dbReference>
<keyword evidence="2" id="KW-0732">Signal</keyword>
<protein>
    <recommendedName>
        <fullName evidence="7">Alpha-1,2-mannosidase family protein</fullName>
    </recommendedName>
</protein>
<evidence type="ECO:0000256" key="2">
    <source>
        <dbReference type="SAM" id="SignalP"/>
    </source>
</evidence>
<feature type="signal peptide" evidence="2">
    <location>
        <begin position="1"/>
        <end position="17"/>
    </location>
</feature>
<dbReference type="InterPro" id="IPR014718">
    <property type="entry name" value="GH-type_carb-bd"/>
</dbReference>
<comment type="caution">
    <text evidence="5">The sequence shown here is derived from an EMBL/GenBank/DDBJ whole genome shotgun (WGS) entry which is preliminary data.</text>
</comment>
<dbReference type="FunFam" id="2.70.98.10:FF:000010">
    <property type="entry name" value="Alpha-1,2-mannosidase family protein"/>
    <property type="match status" value="1"/>
</dbReference>
<dbReference type="Pfam" id="PF07971">
    <property type="entry name" value="Glyco_hydro_92"/>
    <property type="match status" value="1"/>
</dbReference>
<dbReference type="GO" id="GO:0006516">
    <property type="term" value="P:glycoprotein catabolic process"/>
    <property type="evidence" value="ECO:0007669"/>
    <property type="project" value="TreeGrafter"/>
</dbReference>
<feature type="region of interest" description="Disordered" evidence="1">
    <location>
        <begin position="778"/>
        <end position="800"/>
    </location>
</feature>
<reference evidence="5 6" key="1">
    <citation type="journal article" date="2018" name="IMA Fungus">
        <title>IMA Genome-F 9: Draft genome sequence of Annulohypoxylon stygium, Aspergillus mulundensis, Berkeleyomyces basicola (syn. Thielaviopsis basicola), Ceratocystis smalleyi, two Cercospora beticola strains, Coleophoma cylindrospora, Fusarium fracticaudum, Phialophora cf. hyalina, and Morchella septimelata.</title>
        <authorList>
            <person name="Wingfield B.D."/>
            <person name="Bills G.F."/>
            <person name="Dong Y."/>
            <person name="Huang W."/>
            <person name="Nel W.J."/>
            <person name="Swalarsk-Parry B.S."/>
            <person name="Vaghefi N."/>
            <person name="Wilken P.M."/>
            <person name="An Z."/>
            <person name="de Beer Z.W."/>
            <person name="De Vos L."/>
            <person name="Chen L."/>
            <person name="Duong T.A."/>
            <person name="Gao Y."/>
            <person name="Hammerbacher A."/>
            <person name="Kikkert J.R."/>
            <person name="Li Y."/>
            <person name="Li H."/>
            <person name="Li K."/>
            <person name="Li Q."/>
            <person name="Liu X."/>
            <person name="Ma X."/>
            <person name="Naidoo K."/>
            <person name="Pethybridge S.J."/>
            <person name="Sun J."/>
            <person name="Steenkamp E.T."/>
            <person name="van der Nest M.A."/>
            <person name="van Wyk S."/>
            <person name="Wingfield M.J."/>
            <person name="Xiong C."/>
            <person name="Yue Q."/>
            <person name="Zhang X."/>
        </authorList>
    </citation>
    <scope>NUCLEOTIDE SEQUENCE [LARGE SCALE GENOMIC DNA]</scope>
    <source>
        <strain evidence="5 6">DSM 5745</strain>
    </source>
</reference>
<dbReference type="InterPro" id="IPR008928">
    <property type="entry name" value="6-hairpin_glycosidase_sf"/>
</dbReference>
<evidence type="ECO:0000313" key="5">
    <source>
        <dbReference type="EMBL" id="RDW76458.1"/>
    </source>
</evidence>
<dbReference type="PANTHER" id="PTHR12143">
    <property type="entry name" value="PEPTIDE N-GLYCANASE PNGASE -RELATED"/>
    <property type="match status" value="1"/>
</dbReference>
<dbReference type="AlphaFoldDB" id="A0A3D8RR81"/>